<dbReference type="GO" id="GO:0008233">
    <property type="term" value="F:peptidase activity"/>
    <property type="evidence" value="ECO:0007669"/>
    <property type="project" value="UniProtKB-KW"/>
</dbReference>
<name>A0A1M6EXH0_9FLAO</name>
<keyword evidence="2" id="KW-0378">Hydrolase</keyword>
<dbReference type="GO" id="GO:0005737">
    <property type="term" value="C:cytoplasm"/>
    <property type="evidence" value="ECO:0007669"/>
    <property type="project" value="TreeGrafter"/>
</dbReference>
<keyword evidence="3" id="KW-1185">Reference proteome</keyword>
<dbReference type="STRING" id="1118202.SAMN05443429_10625"/>
<dbReference type="RefSeq" id="WP_073179595.1">
    <property type="nucleotide sequence ID" value="NZ_FQYI01000006.1"/>
</dbReference>
<dbReference type="Gene3D" id="3.40.50.880">
    <property type="match status" value="1"/>
</dbReference>
<dbReference type="GO" id="GO:0006508">
    <property type="term" value="P:proteolysis"/>
    <property type="evidence" value="ECO:0007669"/>
    <property type="project" value="UniProtKB-KW"/>
</dbReference>
<organism evidence="2 3">
    <name type="scientific">Cruoricaptor ignavus</name>
    <dbReference type="NCBI Taxonomy" id="1118202"/>
    <lineage>
        <taxon>Bacteria</taxon>
        <taxon>Pseudomonadati</taxon>
        <taxon>Bacteroidota</taxon>
        <taxon>Flavobacteriia</taxon>
        <taxon>Flavobacteriales</taxon>
        <taxon>Weeksellaceae</taxon>
        <taxon>Cruoricaptor</taxon>
    </lineage>
</organism>
<protein>
    <submittedName>
        <fullName evidence="2">Putative intracellular protease/amidase</fullName>
    </submittedName>
</protein>
<dbReference type="PANTHER" id="PTHR48094:SF22">
    <property type="entry name" value="DJ-1_PFPI DOMAIN-CONTAINING PROTEIN"/>
    <property type="match status" value="1"/>
</dbReference>
<proteinExistence type="predicted"/>
<evidence type="ECO:0000313" key="3">
    <source>
        <dbReference type="Proteomes" id="UP000184335"/>
    </source>
</evidence>
<gene>
    <name evidence="2" type="ORF">SAMN05443429_10625</name>
</gene>
<sequence length="226" mass="24710">MKKILIIITSHADMLNTNTKTGVWLGEFTEPYYKFLDAGHEVTLASLAGGRPPIDETSQLTENITGANRRFNDDNAAQEAFNNTLKLTEINAADYDAVFFPGGHGPMFDLADDDATGRIILEFYKNNKPISTVCHGPAALIAATKHQPNFLKDKKISCFSNAEEALVFKKDNVPYLLEDRMKELGAEIDNSVIPFAPHSVQDGNLITGQNPLSSGKVADALLEALK</sequence>
<evidence type="ECO:0000313" key="2">
    <source>
        <dbReference type="EMBL" id="SHI90106.1"/>
    </source>
</evidence>
<dbReference type="Proteomes" id="UP000184335">
    <property type="component" value="Unassembled WGS sequence"/>
</dbReference>
<keyword evidence="2" id="KW-0645">Protease</keyword>
<dbReference type="InterPro" id="IPR050325">
    <property type="entry name" value="Prot/Nucl_acid_deglycase"/>
</dbReference>
<reference evidence="2 3" key="1">
    <citation type="submission" date="2016-11" db="EMBL/GenBank/DDBJ databases">
        <authorList>
            <person name="Jaros S."/>
            <person name="Januszkiewicz K."/>
            <person name="Wedrychowicz H."/>
        </authorList>
    </citation>
    <scope>NUCLEOTIDE SEQUENCE [LARGE SCALE GENOMIC DNA]</scope>
    <source>
        <strain evidence="2 3">DSM 25479</strain>
    </source>
</reference>
<dbReference type="PANTHER" id="PTHR48094">
    <property type="entry name" value="PROTEIN/NUCLEIC ACID DEGLYCASE DJ-1-RELATED"/>
    <property type="match status" value="1"/>
</dbReference>
<dbReference type="CDD" id="cd03141">
    <property type="entry name" value="GATase1_Hsp31_like"/>
    <property type="match status" value="1"/>
</dbReference>
<dbReference type="InterPro" id="IPR029062">
    <property type="entry name" value="Class_I_gatase-like"/>
</dbReference>
<feature type="domain" description="DJ-1/PfpI" evidence="1">
    <location>
        <begin position="27"/>
        <end position="223"/>
    </location>
</feature>
<dbReference type="SUPFAM" id="SSF52317">
    <property type="entry name" value="Class I glutamine amidotransferase-like"/>
    <property type="match status" value="1"/>
</dbReference>
<dbReference type="GO" id="GO:0019243">
    <property type="term" value="P:methylglyoxal catabolic process to D-lactate via S-lactoyl-glutathione"/>
    <property type="evidence" value="ECO:0007669"/>
    <property type="project" value="TreeGrafter"/>
</dbReference>
<dbReference type="EMBL" id="FQYI01000006">
    <property type="protein sequence ID" value="SHI90106.1"/>
    <property type="molecule type" value="Genomic_DNA"/>
</dbReference>
<evidence type="ECO:0000259" key="1">
    <source>
        <dbReference type="Pfam" id="PF01965"/>
    </source>
</evidence>
<dbReference type="Pfam" id="PF01965">
    <property type="entry name" value="DJ-1_PfpI"/>
    <property type="match status" value="1"/>
</dbReference>
<accession>A0A1M6EXH0</accession>
<dbReference type="OrthoDB" id="9792284at2"/>
<dbReference type="InterPro" id="IPR002818">
    <property type="entry name" value="DJ-1/PfpI"/>
</dbReference>
<dbReference type="AlphaFoldDB" id="A0A1M6EXH0"/>
<dbReference type="GO" id="GO:0019172">
    <property type="term" value="F:glyoxalase III activity"/>
    <property type="evidence" value="ECO:0007669"/>
    <property type="project" value="TreeGrafter"/>
</dbReference>